<organism evidence="2 3">
    <name type="scientific">Candidatus Curtissbacteria bacterium RIFCSPLOWO2_01_FULL_42_50</name>
    <dbReference type="NCBI Taxonomy" id="1797730"/>
    <lineage>
        <taxon>Bacteria</taxon>
        <taxon>Candidatus Curtissiibacteriota</taxon>
    </lineage>
</organism>
<dbReference type="AlphaFoldDB" id="A0A1F5H3W2"/>
<sequence>MTISQEQVIEKLKSCLDPELGLNIVDLGLIYGINIEGSQVHVIMTLTTPGCPLDSYFTKDITTRLKSLKGVSDVSVELTFDPPWNPSKMSEQSKDLLGFVN</sequence>
<dbReference type="PANTHER" id="PTHR42831:SF1">
    <property type="entry name" value="FE-S PROTEIN MATURATION AUXILIARY FACTOR YITW"/>
    <property type="match status" value="1"/>
</dbReference>
<dbReference type="PANTHER" id="PTHR42831">
    <property type="entry name" value="FE-S PROTEIN MATURATION AUXILIARY FACTOR YITW"/>
    <property type="match status" value="1"/>
</dbReference>
<dbReference type="Gene3D" id="3.30.300.130">
    <property type="entry name" value="Fe-S cluster assembly (FSCA)"/>
    <property type="match status" value="1"/>
</dbReference>
<dbReference type="InterPro" id="IPR034904">
    <property type="entry name" value="FSCA_dom_sf"/>
</dbReference>
<accession>A0A1F5H3W2</accession>
<name>A0A1F5H3W2_9BACT</name>
<evidence type="ECO:0000259" key="1">
    <source>
        <dbReference type="Pfam" id="PF01883"/>
    </source>
</evidence>
<dbReference type="InterPro" id="IPR052339">
    <property type="entry name" value="Fe-S_Maturation_MIP18"/>
</dbReference>
<feature type="domain" description="MIP18 family-like" evidence="1">
    <location>
        <begin position="6"/>
        <end position="77"/>
    </location>
</feature>
<protein>
    <recommendedName>
        <fullName evidence="1">MIP18 family-like domain-containing protein</fullName>
    </recommendedName>
</protein>
<gene>
    <name evidence="2" type="ORF">A3B54_04805</name>
</gene>
<proteinExistence type="predicted"/>
<dbReference type="Pfam" id="PF01883">
    <property type="entry name" value="FeS_assembly_P"/>
    <property type="match status" value="1"/>
</dbReference>
<dbReference type="Proteomes" id="UP000177039">
    <property type="component" value="Unassembled WGS sequence"/>
</dbReference>
<dbReference type="SUPFAM" id="SSF117916">
    <property type="entry name" value="Fe-S cluster assembly (FSCA) domain-like"/>
    <property type="match status" value="1"/>
</dbReference>
<dbReference type="InterPro" id="IPR002744">
    <property type="entry name" value="MIP18-like"/>
</dbReference>
<comment type="caution">
    <text evidence="2">The sequence shown here is derived from an EMBL/GenBank/DDBJ whole genome shotgun (WGS) entry which is preliminary data.</text>
</comment>
<evidence type="ECO:0000313" key="3">
    <source>
        <dbReference type="Proteomes" id="UP000177039"/>
    </source>
</evidence>
<reference evidence="2 3" key="1">
    <citation type="journal article" date="2016" name="Nat. Commun.">
        <title>Thousands of microbial genomes shed light on interconnected biogeochemical processes in an aquifer system.</title>
        <authorList>
            <person name="Anantharaman K."/>
            <person name="Brown C.T."/>
            <person name="Hug L.A."/>
            <person name="Sharon I."/>
            <person name="Castelle C.J."/>
            <person name="Probst A.J."/>
            <person name="Thomas B.C."/>
            <person name="Singh A."/>
            <person name="Wilkins M.J."/>
            <person name="Karaoz U."/>
            <person name="Brodie E.L."/>
            <person name="Williams K.H."/>
            <person name="Hubbard S.S."/>
            <person name="Banfield J.F."/>
        </authorList>
    </citation>
    <scope>NUCLEOTIDE SEQUENCE [LARGE SCALE GENOMIC DNA]</scope>
</reference>
<dbReference type="EMBL" id="MFBT01000032">
    <property type="protein sequence ID" value="OGD98734.1"/>
    <property type="molecule type" value="Genomic_DNA"/>
</dbReference>
<evidence type="ECO:0000313" key="2">
    <source>
        <dbReference type="EMBL" id="OGD98734.1"/>
    </source>
</evidence>